<organism evidence="10 11">
    <name type="scientific">Pedobacter changchengzhani</name>
    <dbReference type="NCBI Taxonomy" id="2529274"/>
    <lineage>
        <taxon>Bacteria</taxon>
        <taxon>Pseudomonadati</taxon>
        <taxon>Bacteroidota</taxon>
        <taxon>Sphingobacteriia</taxon>
        <taxon>Sphingobacteriales</taxon>
        <taxon>Sphingobacteriaceae</taxon>
        <taxon>Pedobacter</taxon>
    </lineage>
</organism>
<dbReference type="PRINTS" id="PR00739">
    <property type="entry name" value="GLHYDRLASE26"/>
</dbReference>
<feature type="binding site" evidence="6">
    <location>
        <position position="236"/>
    </location>
    <ligand>
        <name>substrate</name>
    </ligand>
</feature>
<evidence type="ECO:0000259" key="9">
    <source>
        <dbReference type="PROSITE" id="PS51764"/>
    </source>
</evidence>
<keyword evidence="11" id="KW-1185">Reference proteome</keyword>
<dbReference type="Gene3D" id="3.20.20.80">
    <property type="entry name" value="Glycosidases"/>
    <property type="match status" value="1"/>
</dbReference>
<feature type="active site" description="Proton donor" evidence="5 8">
    <location>
        <position position="165"/>
    </location>
</feature>
<evidence type="ECO:0000256" key="5">
    <source>
        <dbReference type="PIRSR" id="PIRSR018168-1"/>
    </source>
</evidence>
<evidence type="ECO:0000313" key="10">
    <source>
        <dbReference type="EMBL" id="TDG37508.1"/>
    </source>
</evidence>
<accession>A0A4R5MP95</accession>
<dbReference type="EMBL" id="SJCY01000002">
    <property type="protein sequence ID" value="TDG37508.1"/>
    <property type="molecule type" value="Genomic_DNA"/>
</dbReference>
<dbReference type="PANTHER" id="PTHR40079">
    <property type="entry name" value="MANNAN ENDO-1,4-BETA-MANNOSIDASE E-RELATED"/>
    <property type="match status" value="1"/>
</dbReference>
<dbReference type="GO" id="GO:0016985">
    <property type="term" value="F:mannan endo-1,4-beta-mannosidase activity"/>
    <property type="evidence" value="ECO:0007669"/>
    <property type="project" value="UniProtKB-UniRule"/>
</dbReference>
<proteinExistence type="inferred from homology"/>
<comment type="caution">
    <text evidence="10">The sequence shown here is derived from an EMBL/GenBank/DDBJ whole genome shotgun (WGS) entry which is preliminary data.</text>
</comment>
<dbReference type="InterPro" id="IPR017853">
    <property type="entry name" value="GH"/>
</dbReference>
<gene>
    <name evidence="10" type="ORF">EZJ43_03955</name>
</gene>
<keyword evidence="3 4" id="KW-0326">Glycosidase</keyword>
<evidence type="ECO:0000256" key="8">
    <source>
        <dbReference type="PROSITE-ProRule" id="PRU01100"/>
    </source>
</evidence>
<dbReference type="Proteomes" id="UP000295668">
    <property type="component" value="Unassembled WGS sequence"/>
</dbReference>
<evidence type="ECO:0000256" key="2">
    <source>
        <dbReference type="ARBA" id="ARBA00022801"/>
    </source>
</evidence>
<dbReference type="EC" id="3.2.1.78" evidence="4"/>
<feature type="binding site" evidence="6">
    <location>
        <position position="104"/>
    </location>
    <ligand>
        <name>substrate</name>
    </ligand>
</feature>
<dbReference type="PANTHER" id="PTHR40079:SF4">
    <property type="entry name" value="GH26 DOMAIN-CONTAINING PROTEIN-RELATED"/>
    <property type="match status" value="1"/>
</dbReference>
<feature type="binding site" evidence="6">
    <location>
        <position position="170"/>
    </location>
    <ligand>
        <name>substrate</name>
    </ligand>
</feature>
<dbReference type="GO" id="GO:0005576">
    <property type="term" value="C:extracellular region"/>
    <property type="evidence" value="ECO:0007669"/>
    <property type="project" value="UniProtKB-SubCell"/>
</dbReference>
<feature type="site" description="Plays an important role in maintaining the position of the catalytic nucleophile" evidence="7">
    <location>
        <position position="164"/>
    </location>
</feature>
<name>A0A4R5MP95_9SPHI</name>
<dbReference type="Pfam" id="PF02156">
    <property type="entry name" value="Glyco_hydro_26"/>
    <property type="match status" value="1"/>
</dbReference>
<protein>
    <recommendedName>
        <fullName evidence="4">Mannan endo-1,4-beta-mannosidase</fullName>
        <ecNumber evidence="4">3.2.1.78</ecNumber>
    </recommendedName>
</protein>
<keyword evidence="4" id="KW-0119">Carbohydrate metabolism</keyword>
<evidence type="ECO:0000256" key="4">
    <source>
        <dbReference type="PIRNR" id="PIRNR018168"/>
    </source>
</evidence>
<dbReference type="InterPro" id="IPR016714">
    <property type="entry name" value="MANB/E"/>
</dbReference>
<comment type="similarity">
    <text evidence="1 4 8">Belongs to the glycosyl hydrolase 26 family.</text>
</comment>
<feature type="domain" description="GH26" evidence="9">
    <location>
        <begin position="10"/>
        <end position="351"/>
    </location>
</feature>
<dbReference type="PIRSF" id="PIRSF018168">
    <property type="entry name" value="Mannan-1_4-beta-mannosidase"/>
    <property type="match status" value="1"/>
</dbReference>
<dbReference type="OrthoDB" id="9803686at2"/>
<dbReference type="InterPro" id="IPR000805">
    <property type="entry name" value="Glyco_hydro_26"/>
</dbReference>
<dbReference type="AlphaFoldDB" id="A0A4R5MP95"/>
<sequence length="360" mass="41641">MRLSDAKATVETKNLYKNLQVLLKKGVMFGHHETLSYGVEWKKADGKRSDVFDVVNDYPAVFGWDLGKIERNRLLNVDGVPFIEMREQIKAVYDMGGINTFSWHMDNPVTLGHHADNTKAVYAILPGGIKNALFNKWLDNAATYLKSLKGSDGKQIPILFRPYHEHNGGWFWWGKDSTSTKEYVDLYRYTVDYLKNKKGVHNLIYVFNTNSFNSASEFTQRYPGDDVIDIVSFDSYQFANPINDANILASKAKYIELMKYDLTVMDSVAKAHNKIAAIAETGFEAIPDAKWWTATLWDTMKDYQISYVMVWRNAGWMEKEKKFHYYAPYPGQISAKDFQDFYQLPNTLFQKDISKYNVYQ</sequence>
<keyword evidence="4" id="KW-0964">Secreted</keyword>
<dbReference type="PROSITE" id="PS51764">
    <property type="entry name" value="GH26"/>
    <property type="match status" value="1"/>
</dbReference>
<feature type="active site" description="Nucleophile" evidence="5 8">
    <location>
        <position position="280"/>
    </location>
</feature>
<evidence type="ECO:0000256" key="3">
    <source>
        <dbReference type="ARBA" id="ARBA00023295"/>
    </source>
</evidence>
<dbReference type="GO" id="GO:0006080">
    <property type="term" value="P:substituted mannan metabolic process"/>
    <property type="evidence" value="ECO:0007669"/>
    <property type="project" value="UniProtKB-UniRule"/>
</dbReference>
<comment type="subcellular location">
    <subcellularLocation>
        <location evidence="4">Secreted</location>
    </subcellularLocation>
</comment>
<keyword evidence="2 4" id="KW-0378">Hydrolase</keyword>
<evidence type="ECO:0000256" key="6">
    <source>
        <dbReference type="PIRSR" id="PIRSR018168-2"/>
    </source>
</evidence>
<evidence type="ECO:0000256" key="1">
    <source>
        <dbReference type="ARBA" id="ARBA00007754"/>
    </source>
</evidence>
<evidence type="ECO:0000256" key="7">
    <source>
        <dbReference type="PIRSR" id="PIRSR018168-3"/>
    </source>
</evidence>
<comment type="catalytic activity">
    <reaction evidence="4">
        <text>Random hydrolysis of (1-&gt;4)-beta-D-mannosidic linkages in mannans, galactomannans and glucomannans.</text>
        <dbReference type="EC" id="3.2.1.78"/>
    </reaction>
</comment>
<evidence type="ECO:0000313" key="11">
    <source>
        <dbReference type="Proteomes" id="UP000295668"/>
    </source>
</evidence>
<dbReference type="SUPFAM" id="SSF51445">
    <property type="entry name" value="(Trans)glycosidases"/>
    <property type="match status" value="1"/>
</dbReference>
<dbReference type="InterPro" id="IPR022790">
    <property type="entry name" value="GH26_dom"/>
</dbReference>
<reference evidence="10 11" key="1">
    <citation type="submission" date="2019-02" db="EMBL/GenBank/DDBJ databases">
        <title>Pedobacter sp. nov., a novel speices isolated from soil of pinguins habitat in Antarcitica.</title>
        <authorList>
            <person name="He R.-H."/>
        </authorList>
    </citation>
    <scope>NUCLEOTIDE SEQUENCE [LARGE SCALE GENOMIC DNA]</scope>
    <source>
        <strain evidence="10 11">E01020</strain>
    </source>
</reference>